<accession>A0A397V4Z0</accession>
<name>A0A397V4Z0_9GLOM</name>
<evidence type="ECO:0000313" key="1">
    <source>
        <dbReference type="EMBL" id="RIB16417.1"/>
    </source>
</evidence>
<protein>
    <submittedName>
        <fullName evidence="1">Uncharacterized protein</fullName>
    </submittedName>
</protein>
<keyword evidence="2" id="KW-1185">Reference proteome</keyword>
<evidence type="ECO:0000313" key="2">
    <source>
        <dbReference type="Proteomes" id="UP000266673"/>
    </source>
</evidence>
<dbReference type="Proteomes" id="UP000266673">
    <property type="component" value="Unassembled WGS sequence"/>
</dbReference>
<sequence length="147" mass="16978">MSAQQAFHEDSTFSNQEKRKRRAQYCNLKGQKNVVCSNEKHGAYIVSDQILISSSSQHLDLVGKLCAKNTKAKSIKKAPKHLVNFFELPQGAMICRCCLYKTDNNTEYINSSNYQLLIKKFWQIRLENFKELESAYYEVVQSLTKQS</sequence>
<dbReference type="EMBL" id="QKWP01000677">
    <property type="protein sequence ID" value="RIB16417.1"/>
    <property type="molecule type" value="Genomic_DNA"/>
</dbReference>
<dbReference type="AlphaFoldDB" id="A0A397V4Z0"/>
<gene>
    <name evidence="1" type="ORF">C2G38_2038587</name>
</gene>
<organism evidence="1 2">
    <name type="scientific">Gigaspora rosea</name>
    <dbReference type="NCBI Taxonomy" id="44941"/>
    <lineage>
        <taxon>Eukaryota</taxon>
        <taxon>Fungi</taxon>
        <taxon>Fungi incertae sedis</taxon>
        <taxon>Mucoromycota</taxon>
        <taxon>Glomeromycotina</taxon>
        <taxon>Glomeromycetes</taxon>
        <taxon>Diversisporales</taxon>
        <taxon>Gigasporaceae</taxon>
        <taxon>Gigaspora</taxon>
    </lineage>
</organism>
<proteinExistence type="predicted"/>
<reference evidence="1 2" key="1">
    <citation type="submission" date="2018-06" db="EMBL/GenBank/DDBJ databases">
        <title>Comparative genomics reveals the genomic features of Rhizophagus irregularis, R. cerebriforme, R. diaphanum and Gigaspora rosea, and their symbiotic lifestyle signature.</title>
        <authorList>
            <person name="Morin E."/>
            <person name="San Clemente H."/>
            <person name="Chen E.C.H."/>
            <person name="De La Providencia I."/>
            <person name="Hainaut M."/>
            <person name="Kuo A."/>
            <person name="Kohler A."/>
            <person name="Murat C."/>
            <person name="Tang N."/>
            <person name="Roy S."/>
            <person name="Loubradou J."/>
            <person name="Henrissat B."/>
            <person name="Grigoriev I.V."/>
            <person name="Corradi N."/>
            <person name="Roux C."/>
            <person name="Martin F.M."/>
        </authorList>
    </citation>
    <scope>NUCLEOTIDE SEQUENCE [LARGE SCALE GENOMIC DNA]</scope>
    <source>
        <strain evidence="1 2">DAOM 194757</strain>
    </source>
</reference>
<comment type="caution">
    <text evidence="1">The sequence shown here is derived from an EMBL/GenBank/DDBJ whole genome shotgun (WGS) entry which is preliminary data.</text>
</comment>